<feature type="region of interest" description="Disordered" evidence="1">
    <location>
        <begin position="1"/>
        <end position="114"/>
    </location>
</feature>
<accession>A0A8R7QPL5</accession>
<dbReference type="Gramene" id="TuG1812G0600002412.01.T01">
    <property type="protein sequence ID" value="TuG1812G0600002412.01.T01.cds453064"/>
    <property type="gene ID" value="TuG1812G0600002412.01"/>
</dbReference>
<evidence type="ECO:0000313" key="2">
    <source>
        <dbReference type="EnsemblPlants" id="TuG1812G0600002412.01.T01.cds453064"/>
    </source>
</evidence>
<feature type="compositionally biased region" description="Pro residues" evidence="1">
    <location>
        <begin position="1"/>
        <end position="21"/>
    </location>
</feature>
<dbReference type="Proteomes" id="UP000015106">
    <property type="component" value="Chromosome 6"/>
</dbReference>
<dbReference type="AlphaFoldDB" id="A0A8R7QPL5"/>
<proteinExistence type="predicted"/>
<protein>
    <submittedName>
        <fullName evidence="2">Uncharacterized protein</fullName>
    </submittedName>
</protein>
<keyword evidence="3" id="KW-1185">Reference proteome</keyword>
<evidence type="ECO:0000256" key="1">
    <source>
        <dbReference type="SAM" id="MobiDB-lite"/>
    </source>
</evidence>
<organism evidence="2 3">
    <name type="scientific">Triticum urartu</name>
    <name type="common">Red wild einkorn</name>
    <name type="synonym">Crithodium urartu</name>
    <dbReference type="NCBI Taxonomy" id="4572"/>
    <lineage>
        <taxon>Eukaryota</taxon>
        <taxon>Viridiplantae</taxon>
        <taxon>Streptophyta</taxon>
        <taxon>Embryophyta</taxon>
        <taxon>Tracheophyta</taxon>
        <taxon>Spermatophyta</taxon>
        <taxon>Magnoliopsida</taxon>
        <taxon>Liliopsida</taxon>
        <taxon>Poales</taxon>
        <taxon>Poaceae</taxon>
        <taxon>BOP clade</taxon>
        <taxon>Pooideae</taxon>
        <taxon>Triticodae</taxon>
        <taxon>Triticeae</taxon>
        <taxon>Triticinae</taxon>
        <taxon>Triticum</taxon>
    </lineage>
</organism>
<reference evidence="2" key="2">
    <citation type="submission" date="2018-03" db="EMBL/GenBank/DDBJ databases">
        <title>The Triticum urartu genome reveals the dynamic nature of wheat genome evolution.</title>
        <authorList>
            <person name="Ling H."/>
            <person name="Ma B."/>
            <person name="Shi X."/>
            <person name="Liu H."/>
            <person name="Dong L."/>
            <person name="Sun H."/>
            <person name="Cao Y."/>
            <person name="Gao Q."/>
            <person name="Zheng S."/>
            <person name="Li Y."/>
            <person name="Yu Y."/>
            <person name="Du H."/>
            <person name="Qi M."/>
            <person name="Li Y."/>
            <person name="Yu H."/>
            <person name="Cui Y."/>
            <person name="Wang N."/>
            <person name="Chen C."/>
            <person name="Wu H."/>
            <person name="Zhao Y."/>
            <person name="Zhang J."/>
            <person name="Li Y."/>
            <person name="Zhou W."/>
            <person name="Zhang B."/>
            <person name="Hu W."/>
            <person name="Eijk M."/>
            <person name="Tang J."/>
            <person name="Witsenboer H."/>
            <person name="Zhao S."/>
            <person name="Li Z."/>
            <person name="Zhang A."/>
            <person name="Wang D."/>
            <person name="Liang C."/>
        </authorList>
    </citation>
    <scope>NUCLEOTIDE SEQUENCE [LARGE SCALE GENOMIC DNA]</scope>
    <source>
        <strain evidence="2">cv. G1812</strain>
    </source>
</reference>
<name>A0A8R7QPL5_TRIUA</name>
<reference evidence="3" key="1">
    <citation type="journal article" date="2013" name="Nature">
        <title>Draft genome of the wheat A-genome progenitor Triticum urartu.</title>
        <authorList>
            <person name="Ling H.Q."/>
            <person name="Zhao S."/>
            <person name="Liu D."/>
            <person name="Wang J."/>
            <person name="Sun H."/>
            <person name="Zhang C."/>
            <person name="Fan H."/>
            <person name="Li D."/>
            <person name="Dong L."/>
            <person name="Tao Y."/>
            <person name="Gao C."/>
            <person name="Wu H."/>
            <person name="Li Y."/>
            <person name="Cui Y."/>
            <person name="Guo X."/>
            <person name="Zheng S."/>
            <person name="Wang B."/>
            <person name="Yu K."/>
            <person name="Liang Q."/>
            <person name="Yang W."/>
            <person name="Lou X."/>
            <person name="Chen J."/>
            <person name="Feng M."/>
            <person name="Jian J."/>
            <person name="Zhang X."/>
            <person name="Luo G."/>
            <person name="Jiang Y."/>
            <person name="Liu J."/>
            <person name="Wang Z."/>
            <person name="Sha Y."/>
            <person name="Zhang B."/>
            <person name="Wu H."/>
            <person name="Tang D."/>
            <person name="Shen Q."/>
            <person name="Xue P."/>
            <person name="Zou S."/>
            <person name="Wang X."/>
            <person name="Liu X."/>
            <person name="Wang F."/>
            <person name="Yang Y."/>
            <person name="An X."/>
            <person name="Dong Z."/>
            <person name="Zhang K."/>
            <person name="Zhang X."/>
            <person name="Luo M.C."/>
            <person name="Dvorak J."/>
            <person name="Tong Y."/>
            <person name="Wang J."/>
            <person name="Yang H."/>
            <person name="Li Z."/>
            <person name="Wang D."/>
            <person name="Zhang A."/>
            <person name="Wang J."/>
        </authorList>
    </citation>
    <scope>NUCLEOTIDE SEQUENCE</scope>
    <source>
        <strain evidence="3">cv. G1812</strain>
    </source>
</reference>
<evidence type="ECO:0000313" key="3">
    <source>
        <dbReference type="Proteomes" id="UP000015106"/>
    </source>
</evidence>
<dbReference type="EnsemblPlants" id="TuG1812G0600002412.01.T01">
    <property type="protein sequence ID" value="TuG1812G0600002412.01.T01.cds453064"/>
    <property type="gene ID" value="TuG1812G0600002412.01"/>
</dbReference>
<feature type="compositionally biased region" description="Basic residues" evidence="1">
    <location>
        <begin position="36"/>
        <end position="49"/>
    </location>
</feature>
<reference evidence="2" key="3">
    <citation type="submission" date="2022-06" db="UniProtKB">
        <authorList>
            <consortium name="EnsemblPlants"/>
        </authorList>
    </citation>
    <scope>IDENTIFICATION</scope>
</reference>
<sequence length="114" mass="12437">GRHPLQPPRPSSPPLHLPLPLLPHTRPSSRSEGDHRHRRHGRRLPRAHRPPLGLGPCSGDRLRPSASSAPKNASTAPPHRLNRPHPPHGCCWRSSSDPATTDAPKLSMGPRVPT</sequence>
<feature type="compositionally biased region" description="Polar residues" evidence="1">
    <location>
        <begin position="65"/>
        <end position="75"/>
    </location>
</feature>